<accession>A0A3R8P377</accession>
<dbReference type="Proteomes" id="UP000274515">
    <property type="component" value="Unassembled WGS sequence"/>
</dbReference>
<gene>
    <name evidence="1" type="ORF">EIL87_16530</name>
</gene>
<dbReference type="RefSeq" id="WP_125091422.1">
    <property type="nucleotide sequence ID" value="NZ_RSAA01000015.1"/>
</dbReference>
<organism evidence="1 2">
    <name type="scientific">Saccharopolyspora rhizosphaerae</name>
    <dbReference type="NCBI Taxonomy" id="2492662"/>
    <lineage>
        <taxon>Bacteria</taxon>
        <taxon>Bacillati</taxon>
        <taxon>Actinomycetota</taxon>
        <taxon>Actinomycetes</taxon>
        <taxon>Pseudonocardiales</taxon>
        <taxon>Pseudonocardiaceae</taxon>
        <taxon>Saccharopolyspora</taxon>
    </lineage>
</organism>
<sequence length="69" mass="7959">MTGTYATSLIHPNHAEMGMYPTEEMIRIHEKERRAEAERQREARSISAGRGWRAIARYATKKAEAAEQR</sequence>
<reference evidence="1 2" key="1">
    <citation type="submission" date="2018-11" db="EMBL/GenBank/DDBJ databases">
        <title>Saccharopolyspora rhizosphaerae sp. nov., an actinomycete isolated from rhizosphere soil in Thailand.</title>
        <authorList>
            <person name="Intra B."/>
            <person name="Euanorasetr J."/>
            <person name="Take A."/>
            <person name="Inahashi Y."/>
            <person name="Mori M."/>
            <person name="Panbangred W."/>
            <person name="Matsumoto A."/>
        </authorList>
    </citation>
    <scope>NUCLEOTIDE SEQUENCE [LARGE SCALE GENOMIC DNA]</scope>
    <source>
        <strain evidence="1 2">H219</strain>
    </source>
</reference>
<dbReference type="EMBL" id="RSAA01000015">
    <property type="protein sequence ID" value="RRO15625.1"/>
    <property type="molecule type" value="Genomic_DNA"/>
</dbReference>
<keyword evidence="2" id="KW-1185">Reference proteome</keyword>
<evidence type="ECO:0000313" key="2">
    <source>
        <dbReference type="Proteomes" id="UP000274515"/>
    </source>
</evidence>
<proteinExistence type="predicted"/>
<comment type="caution">
    <text evidence="1">The sequence shown here is derived from an EMBL/GenBank/DDBJ whole genome shotgun (WGS) entry which is preliminary data.</text>
</comment>
<name>A0A3R8P377_9PSEU</name>
<protein>
    <submittedName>
        <fullName evidence="1">Uncharacterized protein</fullName>
    </submittedName>
</protein>
<dbReference type="AlphaFoldDB" id="A0A3R8P377"/>
<evidence type="ECO:0000313" key="1">
    <source>
        <dbReference type="EMBL" id="RRO15625.1"/>
    </source>
</evidence>